<protein>
    <recommendedName>
        <fullName evidence="2">DUF7580 domain-containing protein</fullName>
    </recommendedName>
</protein>
<feature type="compositionally biased region" description="Polar residues" evidence="1">
    <location>
        <begin position="405"/>
        <end position="419"/>
    </location>
</feature>
<dbReference type="OrthoDB" id="1911848at2759"/>
<reference evidence="3 4" key="1">
    <citation type="submission" date="2018-05" db="EMBL/GenBank/DDBJ databases">
        <title>Genome sequencing and assembly of the regulated plant pathogen Lachnellula willkommii and related sister species for the development of diagnostic species identification markers.</title>
        <authorList>
            <person name="Giroux E."/>
            <person name="Bilodeau G."/>
        </authorList>
    </citation>
    <scope>NUCLEOTIDE SEQUENCE [LARGE SCALE GENOMIC DNA]</scope>
    <source>
        <strain evidence="3 4">CBS 197.66</strain>
    </source>
</reference>
<dbReference type="SUPFAM" id="SSF56112">
    <property type="entry name" value="Protein kinase-like (PK-like)"/>
    <property type="match status" value="1"/>
</dbReference>
<comment type="caution">
    <text evidence="3">The sequence shown here is derived from an EMBL/GenBank/DDBJ whole genome shotgun (WGS) entry which is preliminary data.</text>
</comment>
<dbReference type="Gene3D" id="1.10.510.10">
    <property type="entry name" value="Transferase(Phosphotransferase) domain 1"/>
    <property type="match status" value="1"/>
</dbReference>
<dbReference type="Proteomes" id="UP000462212">
    <property type="component" value="Unassembled WGS sequence"/>
</dbReference>
<evidence type="ECO:0000313" key="3">
    <source>
        <dbReference type="EMBL" id="TVY42747.1"/>
    </source>
</evidence>
<dbReference type="PANTHER" id="PTHR37542">
    <property type="entry name" value="HELO DOMAIN-CONTAINING PROTEIN-RELATED"/>
    <property type="match status" value="1"/>
</dbReference>
<accession>A0A8H8RVN4</accession>
<organism evidence="3 4">
    <name type="scientific">Lachnellula subtilissima</name>
    <dbReference type="NCBI Taxonomy" id="602034"/>
    <lineage>
        <taxon>Eukaryota</taxon>
        <taxon>Fungi</taxon>
        <taxon>Dikarya</taxon>
        <taxon>Ascomycota</taxon>
        <taxon>Pezizomycotina</taxon>
        <taxon>Leotiomycetes</taxon>
        <taxon>Helotiales</taxon>
        <taxon>Lachnaceae</taxon>
        <taxon>Lachnellula</taxon>
    </lineage>
</organism>
<sequence length="576" mass="65013">MSRCRCTHQQKHKYHEQAISRIEAACLFALSRHGDARLVVVTLQIAAGDAQAIGRTVELAEREWIDAINASKPVEERFGLIQLNGMRYLQENRSYDEHRHGSSSTEIDLRTRDRVDGLVKLLQHPKERVFCIPRCVGWKYVPAARRIAFAFEIPTSFTTEPVSLHRLLDGTDKPELGDKFQLAFGLARCIAQLQMVKWVHESFRSENILFFPPEKDKHCKKVSSSIDYSQPWVLGFEYSRPEADFSLGVTDVCISRDIYRHPVRQGQPGMMFNKIHDIYALGVVLLEIGLWEAAITLEKNQFKHARDPYVIQAQLQKQTMRRLGARMGERYKQIVLKCLSGDFGVVDDTKEDLKLQQAFRTQVVDVLERAAANVNTAQLEEKIQSLVNLLAAAHSATVKSDEVSPAQNSDQSIQSTPSDSHIPPASLFNLEAPIPNQGSWATPTQSQLPAHDVSSMLGGSGCIPNMSSRPAPQPSTGYVPLIYNTIQDEEDLLRVYKEQFAIRFPFIILPPHTTSSELRAQKPFLHRAIMLVASDRKRMQQIEMAKQLSMDIAGALILKGDRSLDMLQSLVTYNAW</sequence>
<evidence type="ECO:0000256" key="1">
    <source>
        <dbReference type="SAM" id="MobiDB-lite"/>
    </source>
</evidence>
<name>A0A8H8RVN4_9HELO</name>
<evidence type="ECO:0000259" key="2">
    <source>
        <dbReference type="Pfam" id="PF24476"/>
    </source>
</evidence>
<proteinExistence type="predicted"/>
<evidence type="ECO:0000313" key="4">
    <source>
        <dbReference type="Proteomes" id="UP000462212"/>
    </source>
</evidence>
<dbReference type="InterPro" id="IPR011009">
    <property type="entry name" value="Kinase-like_dom_sf"/>
</dbReference>
<dbReference type="PANTHER" id="PTHR37542:SF3">
    <property type="entry name" value="PRION-INHIBITION AND PROPAGATION HELO DOMAIN-CONTAINING PROTEIN"/>
    <property type="match status" value="1"/>
</dbReference>
<feature type="domain" description="DUF7580" evidence="2">
    <location>
        <begin position="163"/>
        <end position="371"/>
    </location>
</feature>
<dbReference type="Pfam" id="PF24476">
    <property type="entry name" value="DUF7580"/>
    <property type="match status" value="1"/>
</dbReference>
<keyword evidence="4" id="KW-1185">Reference proteome</keyword>
<feature type="region of interest" description="Disordered" evidence="1">
    <location>
        <begin position="398"/>
        <end position="428"/>
    </location>
</feature>
<gene>
    <name evidence="3" type="ORF">LSUB1_G002256</name>
</gene>
<dbReference type="InterPro" id="IPR056002">
    <property type="entry name" value="DUF7580"/>
</dbReference>
<dbReference type="AlphaFoldDB" id="A0A8H8RVN4"/>
<dbReference type="EMBL" id="QGMJ01000086">
    <property type="protein sequence ID" value="TVY42747.1"/>
    <property type="molecule type" value="Genomic_DNA"/>
</dbReference>